<feature type="compositionally biased region" description="Basic and acidic residues" evidence="1">
    <location>
        <begin position="83"/>
        <end position="94"/>
    </location>
</feature>
<proteinExistence type="predicted"/>
<dbReference type="EMBL" id="JAHUTI010085485">
    <property type="protein sequence ID" value="MED6259666.1"/>
    <property type="molecule type" value="Genomic_DNA"/>
</dbReference>
<gene>
    <name evidence="2" type="ORF">ATANTOWER_027704</name>
</gene>
<accession>A0ABU7CBZ0</accession>
<evidence type="ECO:0000313" key="2">
    <source>
        <dbReference type="EMBL" id="MED6259666.1"/>
    </source>
</evidence>
<feature type="compositionally biased region" description="Basic residues" evidence="1">
    <location>
        <begin position="95"/>
        <end position="104"/>
    </location>
</feature>
<reference evidence="2 3" key="1">
    <citation type="submission" date="2021-07" db="EMBL/GenBank/DDBJ databases">
        <authorList>
            <person name="Palmer J.M."/>
        </authorList>
    </citation>
    <scope>NUCLEOTIDE SEQUENCE [LARGE SCALE GENOMIC DNA]</scope>
    <source>
        <strain evidence="2 3">AT_MEX2019</strain>
        <tissue evidence="2">Muscle</tissue>
    </source>
</reference>
<organism evidence="2 3">
    <name type="scientific">Ataeniobius toweri</name>
    <dbReference type="NCBI Taxonomy" id="208326"/>
    <lineage>
        <taxon>Eukaryota</taxon>
        <taxon>Metazoa</taxon>
        <taxon>Chordata</taxon>
        <taxon>Craniata</taxon>
        <taxon>Vertebrata</taxon>
        <taxon>Euteleostomi</taxon>
        <taxon>Actinopterygii</taxon>
        <taxon>Neopterygii</taxon>
        <taxon>Teleostei</taxon>
        <taxon>Neoteleostei</taxon>
        <taxon>Acanthomorphata</taxon>
        <taxon>Ovalentaria</taxon>
        <taxon>Atherinomorphae</taxon>
        <taxon>Cyprinodontiformes</taxon>
        <taxon>Goodeidae</taxon>
        <taxon>Ataeniobius</taxon>
    </lineage>
</organism>
<evidence type="ECO:0000313" key="3">
    <source>
        <dbReference type="Proteomes" id="UP001345963"/>
    </source>
</evidence>
<sequence length="168" mass="18492">MTRKINRNMIQNLSSEKPETKNQTTPNHNRTPPLRADTRRPQESKQKTTRPGRAVGASVGGRPQQAQSSGRGLSRRSSPAGTEFRRRSRGDLRQRRGGRQKRRDRGSLRREPAGMSGGRPSRVEDPPETLWNFGGVSRTLSGVSRGVSQTLSGQTLSGVSRGVARAPR</sequence>
<keyword evidence="3" id="KW-1185">Reference proteome</keyword>
<protein>
    <submittedName>
        <fullName evidence="2">Uncharacterized protein</fullName>
    </submittedName>
</protein>
<name>A0ABU7CBZ0_9TELE</name>
<comment type="caution">
    <text evidence="2">The sequence shown here is derived from an EMBL/GenBank/DDBJ whole genome shotgun (WGS) entry which is preliminary data.</text>
</comment>
<feature type="compositionally biased region" description="Low complexity" evidence="1">
    <location>
        <begin position="64"/>
        <end position="81"/>
    </location>
</feature>
<evidence type="ECO:0000256" key="1">
    <source>
        <dbReference type="SAM" id="MobiDB-lite"/>
    </source>
</evidence>
<feature type="region of interest" description="Disordered" evidence="1">
    <location>
        <begin position="1"/>
        <end position="130"/>
    </location>
</feature>
<feature type="compositionally biased region" description="Polar residues" evidence="1">
    <location>
        <begin position="8"/>
        <end position="30"/>
    </location>
</feature>
<feature type="compositionally biased region" description="Basic and acidic residues" evidence="1">
    <location>
        <begin position="36"/>
        <end position="46"/>
    </location>
</feature>
<dbReference type="Proteomes" id="UP001345963">
    <property type="component" value="Unassembled WGS sequence"/>
</dbReference>